<evidence type="ECO:0000313" key="2">
    <source>
        <dbReference type="EMBL" id="TDS76919.1"/>
    </source>
</evidence>
<comment type="caution">
    <text evidence="2">The sequence shown here is derived from an EMBL/GenBank/DDBJ whole genome shotgun (WGS) entry which is preliminary data.</text>
</comment>
<evidence type="ECO:0000313" key="3">
    <source>
        <dbReference type="Proteomes" id="UP000295344"/>
    </source>
</evidence>
<dbReference type="EMBL" id="SOAM01000002">
    <property type="protein sequence ID" value="TDS76919.1"/>
    <property type="molecule type" value="Genomic_DNA"/>
</dbReference>
<sequence>MGTDPATTPAAEPNTEEVVDTAIREGGALDVGEVRRLRIRVTSGEVDVIGRDEPGASIEVHEAAGGSLPVRLDGGVLRVGAELPFGQGSKAAVTVRVDRRAQVDLAVTSAAVLVSGMKEGLAVRTVSGDVVCDATAGRAVLEGVSAELAVREHEGALEITTVSGAATATGPVTRFDCTGVSGDVFLDLEAPDRVEVRSVSGEVVLRLGDDRAAEYAVDSVSGALHVDGTDAGRLLGGYRGGWAGPGNDPTRVRIETSSGTVRIVHTGER</sequence>
<dbReference type="InterPro" id="IPR025164">
    <property type="entry name" value="Toastrack_DUF4097"/>
</dbReference>
<dbReference type="AlphaFoldDB" id="A0A4R7FKP3"/>
<gene>
    <name evidence="2" type="ORF">CLV52_1858</name>
</gene>
<name>A0A4R7FKP3_9MICO</name>
<organism evidence="2 3">
    <name type="scientific">Amnibacterium kyonggiense</name>
    <dbReference type="NCBI Taxonomy" id="595671"/>
    <lineage>
        <taxon>Bacteria</taxon>
        <taxon>Bacillati</taxon>
        <taxon>Actinomycetota</taxon>
        <taxon>Actinomycetes</taxon>
        <taxon>Micrococcales</taxon>
        <taxon>Microbacteriaceae</taxon>
        <taxon>Amnibacterium</taxon>
    </lineage>
</organism>
<evidence type="ECO:0000259" key="1">
    <source>
        <dbReference type="Pfam" id="PF13349"/>
    </source>
</evidence>
<dbReference type="RefSeq" id="WP_133766064.1">
    <property type="nucleotide sequence ID" value="NZ_BAAARP010000002.1"/>
</dbReference>
<accession>A0A4R7FKP3</accession>
<protein>
    <recommendedName>
        <fullName evidence="1">DUF4097 domain-containing protein</fullName>
    </recommendedName>
</protein>
<reference evidence="2 3" key="1">
    <citation type="submission" date="2019-03" db="EMBL/GenBank/DDBJ databases">
        <title>Genomic Encyclopedia of Archaeal and Bacterial Type Strains, Phase II (KMG-II): from individual species to whole genera.</title>
        <authorList>
            <person name="Goeker M."/>
        </authorList>
    </citation>
    <scope>NUCLEOTIDE SEQUENCE [LARGE SCALE GENOMIC DNA]</scope>
    <source>
        <strain evidence="2 3">DSM 24782</strain>
    </source>
</reference>
<proteinExistence type="predicted"/>
<dbReference type="Pfam" id="PF13349">
    <property type="entry name" value="DUF4097"/>
    <property type="match status" value="1"/>
</dbReference>
<feature type="domain" description="DUF4097" evidence="1">
    <location>
        <begin position="92"/>
        <end position="263"/>
    </location>
</feature>
<dbReference type="Proteomes" id="UP000295344">
    <property type="component" value="Unassembled WGS sequence"/>
</dbReference>
<keyword evidence="3" id="KW-1185">Reference proteome</keyword>
<dbReference type="OrthoDB" id="3232569at2"/>